<dbReference type="GO" id="GO:0016787">
    <property type="term" value="F:hydrolase activity"/>
    <property type="evidence" value="ECO:0007669"/>
    <property type="project" value="UniProtKB-KW"/>
</dbReference>
<dbReference type="GO" id="GO:0046872">
    <property type="term" value="F:metal ion binding"/>
    <property type="evidence" value="ECO:0007669"/>
    <property type="project" value="UniProtKB-KW"/>
</dbReference>
<reference evidence="7 8" key="1">
    <citation type="submission" date="2020-06" db="EMBL/GenBank/DDBJ databases">
        <authorList>
            <person name="Li R."/>
            <person name="Bekaert M."/>
        </authorList>
    </citation>
    <scope>NUCLEOTIDE SEQUENCE [LARGE SCALE GENOMIC DNA]</scope>
    <source>
        <strain evidence="8">wild</strain>
    </source>
</reference>
<keyword evidence="7" id="KW-0378">Hydrolase</keyword>
<keyword evidence="4" id="KW-0539">Nucleus</keyword>
<keyword evidence="6" id="KW-0732">Signal</keyword>
<evidence type="ECO:0000256" key="6">
    <source>
        <dbReference type="SAM" id="SignalP"/>
    </source>
</evidence>
<feature type="chain" id="PRO_5026647790" evidence="6">
    <location>
        <begin position="18"/>
        <end position="291"/>
    </location>
</feature>
<keyword evidence="2" id="KW-0479">Metal-binding</keyword>
<dbReference type="OrthoDB" id="10251809at2759"/>
<sequence>MFVSESLTLVFIFVCKCFHFSVPDESLRGGYLLCFLDDGSGMDPNETADIITFGRGSMRIINDLMVFTKERQGNVMFIFVITFHEEEGIDEHEIEMELIYKYSPFHNEAEFFEQFDKIESESGTLVIIYNMKLLDNGLPELDVLSDPWDIISAHPSAEEDSDEGLMPERKSFRAYTAIVYVDPSMKIYIQGKKVRTKRLACCLYKPKMYKYSSNRFKTRAEMDVTKSKEDAKNAEHRAKEAESKAKHIESKQGGSLKEHRAELRRAQQHAAELRRDAKLKKESWQTEKRGH</sequence>
<proteinExistence type="predicted"/>
<protein>
    <submittedName>
        <fullName evidence="7">MORC</fullName>
        <ecNumber evidence="7">3.6.1.3</ecNumber>
    </submittedName>
</protein>
<dbReference type="PANTHER" id="PTHR23337">
    <property type="entry name" value="ZINC FINGER CW-TYPE COILED-COIL DOMAIN PROTEIN 1"/>
    <property type="match status" value="1"/>
</dbReference>
<accession>A0A6J8AM67</accession>
<dbReference type="PANTHER" id="PTHR23337:SF3">
    <property type="entry name" value="MORC FAMILY CW-TYPE ZINC FINGER 2"/>
    <property type="match status" value="1"/>
</dbReference>
<dbReference type="Proteomes" id="UP000507470">
    <property type="component" value="Unassembled WGS sequence"/>
</dbReference>
<evidence type="ECO:0000256" key="1">
    <source>
        <dbReference type="ARBA" id="ARBA00004123"/>
    </source>
</evidence>
<name>A0A6J8AM67_MYTCO</name>
<dbReference type="EC" id="3.6.1.3" evidence="7"/>
<gene>
    <name evidence="7" type="ORF">MCOR_8456</name>
</gene>
<evidence type="ECO:0000256" key="2">
    <source>
        <dbReference type="ARBA" id="ARBA00022723"/>
    </source>
</evidence>
<keyword evidence="8" id="KW-1185">Reference proteome</keyword>
<keyword evidence="3" id="KW-0175">Coiled coil</keyword>
<evidence type="ECO:0000256" key="3">
    <source>
        <dbReference type="ARBA" id="ARBA00023054"/>
    </source>
</evidence>
<evidence type="ECO:0000256" key="4">
    <source>
        <dbReference type="ARBA" id="ARBA00023242"/>
    </source>
</evidence>
<evidence type="ECO:0000256" key="5">
    <source>
        <dbReference type="SAM" id="MobiDB-lite"/>
    </source>
</evidence>
<dbReference type="AlphaFoldDB" id="A0A6J8AM67"/>
<dbReference type="EMBL" id="CACVKT020001570">
    <property type="protein sequence ID" value="CAC5369170.1"/>
    <property type="molecule type" value="Genomic_DNA"/>
</dbReference>
<evidence type="ECO:0000313" key="8">
    <source>
        <dbReference type="Proteomes" id="UP000507470"/>
    </source>
</evidence>
<dbReference type="GO" id="GO:0005634">
    <property type="term" value="C:nucleus"/>
    <property type="evidence" value="ECO:0007669"/>
    <property type="project" value="UniProtKB-SubCell"/>
</dbReference>
<feature type="region of interest" description="Disordered" evidence="5">
    <location>
        <begin position="222"/>
        <end position="291"/>
    </location>
</feature>
<organism evidence="7 8">
    <name type="scientific">Mytilus coruscus</name>
    <name type="common">Sea mussel</name>
    <dbReference type="NCBI Taxonomy" id="42192"/>
    <lineage>
        <taxon>Eukaryota</taxon>
        <taxon>Metazoa</taxon>
        <taxon>Spiralia</taxon>
        <taxon>Lophotrochozoa</taxon>
        <taxon>Mollusca</taxon>
        <taxon>Bivalvia</taxon>
        <taxon>Autobranchia</taxon>
        <taxon>Pteriomorphia</taxon>
        <taxon>Mytilida</taxon>
        <taxon>Mytiloidea</taxon>
        <taxon>Mytilidae</taxon>
        <taxon>Mytilinae</taxon>
        <taxon>Mytilus</taxon>
    </lineage>
</organism>
<feature type="signal peptide" evidence="6">
    <location>
        <begin position="1"/>
        <end position="17"/>
    </location>
</feature>
<evidence type="ECO:0000313" key="7">
    <source>
        <dbReference type="EMBL" id="CAC5369170.1"/>
    </source>
</evidence>
<comment type="subcellular location">
    <subcellularLocation>
        <location evidence="1">Nucleus</location>
    </subcellularLocation>
</comment>